<protein>
    <submittedName>
        <fullName evidence="2">Uncharacterized protein</fullName>
    </submittedName>
</protein>
<dbReference type="PANTHER" id="PTHR23113:SF368">
    <property type="entry name" value="CELL DIVISION CONTROL PROTEIN 25"/>
    <property type="match status" value="1"/>
</dbReference>
<name>A0A7R8WQJ0_9CRUS</name>
<gene>
    <name evidence="2" type="ORF">CTOB1V02_LOCUS11206</name>
</gene>
<dbReference type="Pfam" id="PF00617">
    <property type="entry name" value="RasGEF"/>
    <property type="match status" value="1"/>
</dbReference>
<feature type="compositionally biased region" description="Polar residues" evidence="1">
    <location>
        <begin position="516"/>
        <end position="529"/>
    </location>
</feature>
<dbReference type="GO" id="GO:0005085">
    <property type="term" value="F:guanyl-nucleotide exchange factor activity"/>
    <property type="evidence" value="ECO:0007669"/>
    <property type="project" value="InterPro"/>
</dbReference>
<dbReference type="OrthoDB" id="10254377at2759"/>
<dbReference type="PANTHER" id="PTHR23113">
    <property type="entry name" value="GUANINE NUCLEOTIDE EXCHANGE FACTOR"/>
    <property type="match status" value="1"/>
</dbReference>
<evidence type="ECO:0000313" key="2">
    <source>
        <dbReference type="EMBL" id="CAD7233384.1"/>
    </source>
</evidence>
<feature type="compositionally biased region" description="Basic and acidic residues" evidence="1">
    <location>
        <begin position="20"/>
        <end position="34"/>
    </location>
</feature>
<dbReference type="InterPro" id="IPR036964">
    <property type="entry name" value="RASGEF_cat_dom_sf"/>
</dbReference>
<dbReference type="AlphaFoldDB" id="A0A7R8WQJ0"/>
<dbReference type="InterPro" id="IPR023578">
    <property type="entry name" value="Ras_GEF_dom_sf"/>
</dbReference>
<dbReference type="Gene3D" id="1.10.840.10">
    <property type="entry name" value="Ras guanine-nucleotide exchange factors catalytic domain"/>
    <property type="match status" value="1"/>
</dbReference>
<proteinExistence type="predicted"/>
<feature type="region of interest" description="Disordered" evidence="1">
    <location>
        <begin position="14"/>
        <end position="111"/>
    </location>
</feature>
<dbReference type="PROSITE" id="PS50009">
    <property type="entry name" value="RASGEF_CAT"/>
    <property type="match status" value="1"/>
</dbReference>
<dbReference type="InterPro" id="IPR001895">
    <property type="entry name" value="RASGEF_cat_dom"/>
</dbReference>
<dbReference type="CDD" id="cd00155">
    <property type="entry name" value="RasGEF"/>
    <property type="match status" value="1"/>
</dbReference>
<dbReference type="SMART" id="SM00147">
    <property type="entry name" value="RasGEF"/>
    <property type="match status" value="1"/>
</dbReference>
<dbReference type="SUPFAM" id="SSF48366">
    <property type="entry name" value="Ras GEF"/>
    <property type="match status" value="1"/>
</dbReference>
<reference evidence="2" key="1">
    <citation type="submission" date="2020-11" db="EMBL/GenBank/DDBJ databases">
        <authorList>
            <person name="Tran Van P."/>
        </authorList>
    </citation>
    <scope>NUCLEOTIDE SEQUENCE</scope>
</reference>
<evidence type="ECO:0000256" key="1">
    <source>
        <dbReference type="SAM" id="MobiDB-lite"/>
    </source>
</evidence>
<sequence>MVTMLYEEILSESYTSASLERGDSDSDGTLKEDGSENDILNSAFSEDSEPDFSESLRPLVVQAGSEPKKENTFQEVAAHLKTRTLPAPPKSNLSFPGKSEFPRRPSHGPPLPSHYLSHYPKTKWQKPFHSSRSWSNLKSQSLPGHHISPPPVLEVLRIDPKTVAEQLTLLDFPLFAAIQPEELASGGWTDNFKHQQAPNVVAFIRRFNQTTFWVAQEILAIDAVDQRAKVVAYFIKVAKRLKELNNINSTHAVVSALQSAAVHRLRATWGLVSKKDLSSFNKLAALFSNSSNWEALREYLRNADVPCIPFIGVYLTDLTYLRTAQNGLNSPVKTKEIDNTIVQILRFQGGDYFHLVTPDPQVQNYIKSHRYIDELLRFMEDDNYKRSIALEPPAANGNGNGVVRSYEHQIAAGLGALQVGPLGRPSTPNKGSNGRIFLTPGAKRNGPDSLPKAGTVSAAAALGHRKIKSCGGSFFHYLSSSAASPINNGVPLNPAEPPHAPTRNLLDESIPERPLSASSGRCSPLTPASLSGAFPAKSQPPPKKEIPSPPTSRSPAVSSVTARLLFEGPVCRRSMKSRHSLLSIFPRSSSSSLAPPPGSGGSGDLFWMKVDTQAVTFHAPKAFRSRRNRHLRSYYRAKPSKCLPVGGFVALTQASSGSADGSPVFLLENLSRGLKYRIECPDPVAAGEWVRWINQASGFWTNPNNDDNENLIKLDDE</sequence>
<dbReference type="GO" id="GO:0007265">
    <property type="term" value="P:Ras protein signal transduction"/>
    <property type="evidence" value="ECO:0007669"/>
    <property type="project" value="TreeGrafter"/>
</dbReference>
<accession>A0A7R8WQJ0</accession>
<organism evidence="2">
    <name type="scientific">Cyprideis torosa</name>
    <dbReference type="NCBI Taxonomy" id="163714"/>
    <lineage>
        <taxon>Eukaryota</taxon>
        <taxon>Metazoa</taxon>
        <taxon>Ecdysozoa</taxon>
        <taxon>Arthropoda</taxon>
        <taxon>Crustacea</taxon>
        <taxon>Oligostraca</taxon>
        <taxon>Ostracoda</taxon>
        <taxon>Podocopa</taxon>
        <taxon>Podocopida</taxon>
        <taxon>Cytherocopina</taxon>
        <taxon>Cytheroidea</taxon>
        <taxon>Cytherideidae</taxon>
        <taxon>Cyprideis</taxon>
    </lineage>
</organism>
<dbReference type="GO" id="GO:0005886">
    <property type="term" value="C:plasma membrane"/>
    <property type="evidence" value="ECO:0007669"/>
    <property type="project" value="TreeGrafter"/>
</dbReference>
<feature type="region of interest" description="Disordered" evidence="1">
    <location>
        <begin position="512"/>
        <end position="559"/>
    </location>
</feature>
<feature type="region of interest" description="Disordered" evidence="1">
    <location>
        <begin position="424"/>
        <end position="451"/>
    </location>
</feature>
<dbReference type="InterPro" id="IPR008937">
    <property type="entry name" value="Ras-like_GEF"/>
</dbReference>
<dbReference type="EMBL" id="OB666163">
    <property type="protein sequence ID" value="CAD7233384.1"/>
    <property type="molecule type" value="Genomic_DNA"/>
</dbReference>